<dbReference type="AlphaFoldDB" id="A0A9Q4G052"/>
<accession>A0A9Q4G052</accession>
<gene>
    <name evidence="2" type="primary">cas6</name>
    <name evidence="2" type="ORF">HXA33_16370</name>
</gene>
<dbReference type="Proteomes" id="UP001057753">
    <property type="component" value="Unassembled WGS sequence"/>
</dbReference>
<proteinExistence type="predicted"/>
<feature type="domain" description="CRISPR-associated protein Cas6 C-terminal" evidence="1">
    <location>
        <begin position="165"/>
        <end position="285"/>
    </location>
</feature>
<sequence length="291" mass="33491">MYNSELFSLSYMPLLIRLKCCESVRLPRYLGSTLHGVMGWILSTNNETYQYIFENRKYGGGKQDIVNPYILEPPRYQEIYNEGDVLCFKFVLLGKATNYTKSVIDSLVSIPYFELGVKRKKFELVDIIQADGLKSIWQSGKFHTEPIATNMLATWEERGISRCSIHLITPLRIRRGGEQLREIDFPTIIRSITRRVEALTKRYDGYVDDDEVSYVCELSNSVKTTSSGLYWSEMSRYSNRRKRKMDFGGLLGAMTFEGDMYHFAPWLYAASCLHVGRNVTFGCGQLDVVFG</sequence>
<comment type="caution">
    <text evidence="2">The sequence shown here is derived from an EMBL/GenBank/DDBJ whole genome shotgun (WGS) entry which is preliminary data.</text>
</comment>
<dbReference type="InterPro" id="IPR019267">
    <property type="entry name" value="CRISPR-assoc_Cas6_C"/>
</dbReference>
<dbReference type="Gene3D" id="3.30.70.1900">
    <property type="match status" value="1"/>
</dbReference>
<evidence type="ECO:0000259" key="1">
    <source>
        <dbReference type="Pfam" id="PF10040"/>
    </source>
</evidence>
<keyword evidence="3" id="KW-1185">Reference proteome</keyword>
<dbReference type="Pfam" id="PF10040">
    <property type="entry name" value="CRISPR_Cas6"/>
    <property type="match status" value="1"/>
</dbReference>
<reference evidence="2" key="1">
    <citation type="submission" date="2020-06" db="EMBL/GenBank/DDBJ databases">
        <title>Insight into the genomes of haloalkaliphilic bacilli from Kenyan soda lakes.</title>
        <authorList>
            <person name="Mwirichia R."/>
            <person name="Villamizar G.C."/>
            <person name="Poehlein A."/>
            <person name="Mugweru J."/>
            <person name="Kipnyargis A."/>
            <person name="Kiplimo D."/>
            <person name="Orwa P."/>
            <person name="Daniel R."/>
        </authorList>
    </citation>
    <scope>NUCLEOTIDE SEQUENCE</scope>
    <source>
        <strain evidence="2">B1096_S55</strain>
    </source>
</reference>
<name>A0A9Q4G052_SALAG</name>
<evidence type="ECO:0000313" key="2">
    <source>
        <dbReference type="EMBL" id="MCR6098116.1"/>
    </source>
</evidence>
<evidence type="ECO:0000313" key="3">
    <source>
        <dbReference type="Proteomes" id="UP001057753"/>
    </source>
</evidence>
<dbReference type="EMBL" id="JABXYM010000001">
    <property type="protein sequence ID" value="MCR6098116.1"/>
    <property type="molecule type" value="Genomic_DNA"/>
</dbReference>
<protein>
    <submittedName>
        <fullName evidence="2">CRISPR system precrRNA processing endoribonuclease RAMP protein Cas6</fullName>
    </submittedName>
</protein>
<organism evidence="2 3">
    <name type="scientific">Salipaludibacillus agaradhaerens</name>
    <name type="common">Bacillus agaradhaerens</name>
    <dbReference type="NCBI Taxonomy" id="76935"/>
    <lineage>
        <taxon>Bacteria</taxon>
        <taxon>Bacillati</taxon>
        <taxon>Bacillota</taxon>
        <taxon>Bacilli</taxon>
        <taxon>Bacillales</taxon>
        <taxon>Bacillaceae</taxon>
    </lineage>
</organism>